<keyword evidence="3" id="KW-1185">Reference proteome</keyword>
<feature type="non-terminal residue" evidence="2">
    <location>
        <position position="1"/>
    </location>
</feature>
<evidence type="ECO:0000313" key="2">
    <source>
        <dbReference type="EMBL" id="KIK37778.1"/>
    </source>
</evidence>
<protein>
    <recommendedName>
        <fullName evidence="1">DUF6589 domain-containing protein</fullName>
    </recommendedName>
</protein>
<evidence type="ECO:0000259" key="1">
    <source>
        <dbReference type="Pfam" id="PF20231"/>
    </source>
</evidence>
<feature type="domain" description="DUF6589" evidence="1">
    <location>
        <begin position="125"/>
        <end position="482"/>
    </location>
</feature>
<dbReference type="InParanoid" id="A0A0D0B173"/>
<name>A0A0D0B173_9AGAM</name>
<dbReference type="InterPro" id="IPR046496">
    <property type="entry name" value="DUF6589"/>
</dbReference>
<dbReference type="EMBL" id="KN835430">
    <property type="protein sequence ID" value="KIK37778.1"/>
    <property type="molecule type" value="Genomic_DNA"/>
</dbReference>
<dbReference type="OrthoDB" id="4743193at2759"/>
<sequence length="552" mass="62995">CNYLQCILSIFLHSTGTPQKVIEVLAHAGFSISVTTIHHAINSMSHEISSRIKQAVRSLQSAFAYDNFDINFKTAQPTIERQSTFVSATSATIVPISGVTDPATLKCSVELWKHDSLNLEATDPATMKIKQSTTDGNMEVMENLLWQGGIGDPKDEGFDPVHDVDMSEYVLFVHGDLLTKERLDTVRRSRRIENTPKNRFQYIIFLPGLFHYKMACADAIWRAYIQPKDSRSDPNSLYEHIGCLQPKEALKFISKPGFRRVHEVIHHDLMISMLDCWRVEAKKKNVQITTLELFASSQPTWDDLIQMSYDIVANYVVAGSNLRQARSKPVDERDKQFENQILWNRDELLYVDLCQVMNSGDIGCVEASFLPWIYIFAAVGKHKYAAQIAKFTSDLQYKWPKDLSHLIRLNLLCNPTGRPGAWRAVDWLVKQNNLYMKVIFSGSGPNHSINYIIKQSPLIEVYRHCHVVVENAFHLVRRTMRHSPPDMTKTIHKLMSWLHDTRPHKFTAGRSAHFIIEDKIAAGFHVTQKKGWMITPGEEDEPVETTSADLVD</sequence>
<accession>A0A0D0B173</accession>
<dbReference type="Pfam" id="PF20231">
    <property type="entry name" value="DUF6589"/>
    <property type="match status" value="1"/>
</dbReference>
<reference evidence="3" key="2">
    <citation type="submission" date="2015-01" db="EMBL/GenBank/DDBJ databases">
        <title>Evolutionary Origins and Diversification of the Mycorrhizal Mutualists.</title>
        <authorList>
            <consortium name="DOE Joint Genome Institute"/>
            <consortium name="Mycorrhizal Genomics Consortium"/>
            <person name="Kohler A."/>
            <person name="Kuo A."/>
            <person name="Nagy L.G."/>
            <person name="Floudas D."/>
            <person name="Copeland A."/>
            <person name="Barry K.W."/>
            <person name="Cichocki N."/>
            <person name="Veneault-Fourrey C."/>
            <person name="LaButti K."/>
            <person name="Lindquist E.A."/>
            <person name="Lipzen A."/>
            <person name="Lundell T."/>
            <person name="Morin E."/>
            <person name="Murat C."/>
            <person name="Riley R."/>
            <person name="Ohm R."/>
            <person name="Sun H."/>
            <person name="Tunlid A."/>
            <person name="Henrissat B."/>
            <person name="Grigoriev I.V."/>
            <person name="Hibbett D.S."/>
            <person name="Martin F."/>
        </authorList>
    </citation>
    <scope>NUCLEOTIDE SEQUENCE [LARGE SCALE GENOMIC DNA]</scope>
    <source>
        <strain evidence="3">UH-Slu-Lm8-n1</strain>
    </source>
</reference>
<proteinExistence type="predicted"/>
<reference evidence="2 3" key="1">
    <citation type="submission" date="2014-04" db="EMBL/GenBank/DDBJ databases">
        <authorList>
            <consortium name="DOE Joint Genome Institute"/>
            <person name="Kuo A."/>
            <person name="Ruytinx J."/>
            <person name="Rineau F."/>
            <person name="Colpaert J."/>
            <person name="Kohler A."/>
            <person name="Nagy L.G."/>
            <person name="Floudas D."/>
            <person name="Copeland A."/>
            <person name="Barry K.W."/>
            <person name="Cichocki N."/>
            <person name="Veneault-Fourrey C."/>
            <person name="LaButti K."/>
            <person name="Lindquist E.A."/>
            <person name="Lipzen A."/>
            <person name="Lundell T."/>
            <person name="Morin E."/>
            <person name="Murat C."/>
            <person name="Sun H."/>
            <person name="Tunlid A."/>
            <person name="Henrissat B."/>
            <person name="Grigoriev I.V."/>
            <person name="Hibbett D.S."/>
            <person name="Martin F."/>
            <person name="Nordberg H.P."/>
            <person name="Cantor M.N."/>
            <person name="Hua S.X."/>
        </authorList>
    </citation>
    <scope>NUCLEOTIDE SEQUENCE [LARGE SCALE GENOMIC DNA]</scope>
    <source>
        <strain evidence="2 3">UH-Slu-Lm8-n1</strain>
    </source>
</reference>
<dbReference type="HOGENOM" id="CLU_009487_0_1_1"/>
<dbReference type="Proteomes" id="UP000054485">
    <property type="component" value="Unassembled WGS sequence"/>
</dbReference>
<organism evidence="2 3">
    <name type="scientific">Suillus luteus UH-Slu-Lm8-n1</name>
    <dbReference type="NCBI Taxonomy" id="930992"/>
    <lineage>
        <taxon>Eukaryota</taxon>
        <taxon>Fungi</taxon>
        <taxon>Dikarya</taxon>
        <taxon>Basidiomycota</taxon>
        <taxon>Agaricomycotina</taxon>
        <taxon>Agaricomycetes</taxon>
        <taxon>Agaricomycetidae</taxon>
        <taxon>Boletales</taxon>
        <taxon>Suillineae</taxon>
        <taxon>Suillaceae</taxon>
        <taxon>Suillus</taxon>
    </lineage>
</organism>
<evidence type="ECO:0000313" key="3">
    <source>
        <dbReference type="Proteomes" id="UP000054485"/>
    </source>
</evidence>
<gene>
    <name evidence="2" type="ORF">CY34DRAFT_92148</name>
</gene>
<dbReference type="STRING" id="930992.A0A0D0B173"/>
<dbReference type="AlphaFoldDB" id="A0A0D0B173"/>